<reference evidence="2" key="1">
    <citation type="journal article" date="2019" name="Int. J. Syst. Evol. Microbiol.">
        <title>The Global Catalogue of Microorganisms (GCM) 10K type strain sequencing project: providing services to taxonomists for standard genome sequencing and annotation.</title>
        <authorList>
            <consortium name="The Broad Institute Genomics Platform"/>
            <consortium name="The Broad Institute Genome Sequencing Center for Infectious Disease"/>
            <person name="Wu L."/>
            <person name="Ma J."/>
        </authorList>
    </citation>
    <scope>NUCLEOTIDE SEQUENCE [LARGE SCALE GENOMIC DNA]</scope>
    <source>
        <strain evidence="2">SHR3</strain>
    </source>
</reference>
<evidence type="ECO:0000313" key="2">
    <source>
        <dbReference type="Proteomes" id="UP001595974"/>
    </source>
</evidence>
<dbReference type="EMBL" id="JBHSOG010000047">
    <property type="protein sequence ID" value="MFC5770062.1"/>
    <property type="molecule type" value="Genomic_DNA"/>
</dbReference>
<evidence type="ECO:0000313" key="1">
    <source>
        <dbReference type="EMBL" id="MFC5770062.1"/>
    </source>
</evidence>
<accession>A0ABW1AS07</accession>
<sequence>MNAPSKDGNQPISDIHCVPKQVTASSLSEAIKSLPPTGIAVFQQRFAEVYDDIADALERKVGRKEIITTLAEHGLKLHHTQFSALLRAEAVRRGDAVKLEVTR</sequence>
<dbReference type="Proteomes" id="UP001595974">
    <property type="component" value="Unassembled WGS sequence"/>
</dbReference>
<organism evidence="1 2">
    <name type="scientific">Thauera sinica</name>
    <dbReference type="NCBI Taxonomy" id="2665146"/>
    <lineage>
        <taxon>Bacteria</taxon>
        <taxon>Pseudomonadati</taxon>
        <taxon>Pseudomonadota</taxon>
        <taxon>Betaproteobacteria</taxon>
        <taxon>Rhodocyclales</taxon>
        <taxon>Zoogloeaceae</taxon>
        <taxon>Thauera</taxon>
    </lineage>
</organism>
<dbReference type="RefSeq" id="WP_157748416.1">
    <property type="nucleotide sequence ID" value="NZ_JBHSOG010000047.1"/>
</dbReference>
<keyword evidence="2" id="KW-1185">Reference proteome</keyword>
<proteinExistence type="predicted"/>
<comment type="caution">
    <text evidence="1">The sequence shown here is derived from an EMBL/GenBank/DDBJ whole genome shotgun (WGS) entry which is preliminary data.</text>
</comment>
<gene>
    <name evidence="1" type="ORF">ACFPTN_11825</name>
</gene>
<name>A0ABW1AS07_9RHOO</name>
<protein>
    <submittedName>
        <fullName evidence="1">Uncharacterized protein</fullName>
    </submittedName>
</protein>